<sequence>MNLPLFRTATAVFALGACCAAHAVPSGTLDPTFDADGMQTTAFDLAGTLVDTFGNDDDLTALTMAPGGRMYLTGLVRREGADIAIGVTRMRYDGAIDPAFGDGGRVVLDVVQGRNAALATALQQDGKLLVAGWALATGETTNRTLLCRLLPSGTPDSTFGDPETPGCRLFGANQAAHALYVQQDGRIVVAADRKSVGSLLLRLEPDGSDDETFGDNGTALLTGAYADSGLVSIDVAPNGDLIAAGRVRLDPDDEDDVLLFRVDPNGAPNEAFGADGAKVIAINAGSSPGRKDDVATRVHALSDGSLLVTGYVSSDNNPDAGPALSHTLLALKLGPDGELDPSFDGGIRLYDPCATACSSESRDSVVLPDGRIVLAGFTRTPTSESSDFLALQLSPTGDADPGFGNGQGVASVDFALIDEDLSADRAQQVALDGARLVLAGSAVLPPIDPNPWAQTDFAVARLDHGLDTTFFDVSVDIAGNGTSTPPGAQDVTHSDHVEFDLTPAPGEMIVSAEGCGGALYGSVYTTGAIVADCTITVVFGQKPAALFADGFEE</sequence>
<keyword evidence="1" id="KW-0732">Signal</keyword>
<feature type="signal peptide" evidence="1">
    <location>
        <begin position="1"/>
        <end position="23"/>
    </location>
</feature>
<feature type="chain" id="PRO_5031184488" evidence="1">
    <location>
        <begin position="24"/>
        <end position="553"/>
    </location>
</feature>
<dbReference type="RefSeq" id="WP_183960196.1">
    <property type="nucleotide sequence ID" value="NZ_JACHHP010000002.1"/>
</dbReference>
<evidence type="ECO:0000256" key="1">
    <source>
        <dbReference type="SAM" id="SignalP"/>
    </source>
</evidence>
<protein>
    <submittedName>
        <fullName evidence="2">Putative delta-60 repeat protein</fullName>
    </submittedName>
</protein>
<dbReference type="EMBL" id="JACHHP010000002">
    <property type="protein sequence ID" value="MBB5207656.1"/>
    <property type="molecule type" value="Genomic_DNA"/>
</dbReference>
<keyword evidence="3" id="KW-1185">Reference proteome</keyword>
<dbReference type="AlphaFoldDB" id="A0A7W8D490"/>
<dbReference type="Gene3D" id="2.80.10.50">
    <property type="match status" value="2"/>
</dbReference>
<comment type="caution">
    <text evidence="2">The sequence shown here is derived from an EMBL/GenBank/DDBJ whole genome shotgun (WGS) entry which is preliminary data.</text>
</comment>
<organism evidence="2 3">
    <name type="scientific">Chiayiivirga flava</name>
    <dbReference type="NCBI Taxonomy" id="659595"/>
    <lineage>
        <taxon>Bacteria</taxon>
        <taxon>Pseudomonadati</taxon>
        <taxon>Pseudomonadota</taxon>
        <taxon>Gammaproteobacteria</taxon>
        <taxon>Lysobacterales</taxon>
        <taxon>Lysobacteraceae</taxon>
        <taxon>Chiayiivirga</taxon>
    </lineage>
</organism>
<dbReference type="InterPro" id="IPR013431">
    <property type="entry name" value="Delta_60_rpt"/>
</dbReference>
<dbReference type="PROSITE" id="PS51257">
    <property type="entry name" value="PROKAR_LIPOPROTEIN"/>
    <property type="match status" value="1"/>
</dbReference>
<accession>A0A7W8D490</accession>
<name>A0A7W8D490_9GAMM</name>
<dbReference type="SUPFAM" id="SSF50952">
    <property type="entry name" value="Soluble quinoprotein glucose dehydrogenase"/>
    <property type="match status" value="1"/>
</dbReference>
<dbReference type="NCBIfam" id="TIGR02608">
    <property type="entry name" value="delta_60_rpt"/>
    <property type="match status" value="6"/>
</dbReference>
<dbReference type="Proteomes" id="UP000521199">
    <property type="component" value="Unassembled WGS sequence"/>
</dbReference>
<dbReference type="Pfam" id="PF17164">
    <property type="entry name" value="DUF5122"/>
    <property type="match status" value="3"/>
</dbReference>
<gene>
    <name evidence="2" type="ORF">HNQ52_001185</name>
</gene>
<dbReference type="InterPro" id="IPR011041">
    <property type="entry name" value="Quinoprot_gluc/sorb_DH_b-prop"/>
</dbReference>
<evidence type="ECO:0000313" key="3">
    <source>
        <dbReference type="Proteomes" id="UP000521199"/>
    </source>
</evidence>
<dbReference type="SUPFAM" id="SSF101898">
    <property type="entry name" value="NHL repeat"/>
    <property type="match status" value="1"/>
</dbReference>
<evidence type="ECO:0000313" key="2">
    <source>
        <dbReference type="EMBL" id="MBB5207656.1"/>
    </source>
</evidence>
<reference evidence="2 3" key="1">
    <citation type="submission" date="2020-08" db="EMBL/GenBank/DDBJ databases">
        <title>Genomic Encyclopedia of Type Strains, Phase IV (KMG-IV): sequencing the most valuable type-strain genomes for metagenomic binning, comparative biology and taxonomic classification.</title>
        <authorList>
            <person name="Goeker M."/>
        </authorList>
    </citation>
    <scope>NUCLEOTIDE SEQUENCE [LARGE SCALE GENOMIC DNA]</scope>
    <source>
        <strain evidence="2 3">DSM 24163</strain>
    </source>
</reference>
<proteinExistence type="predicted"/>